<keyword evidence="2" id="KW-0812">Transmembrane</keyword>
<organism evidence="3 4">
    <name type="scientific">Kwoniella dendrophila CBS 6074</name>
    <dbReference type="NCBI Taxonomy" id="1295534"/>
    <lineage>
        <taxon>Eukaryota</taxon>
        <taxon>Fungi</taxon>
        <taxon>Dikarya</taxon>
        <taxon>Basidiomycota</taxon>
        <taxon>Agaricomycotina</taxon>
        <taxon>Tremellomycetes</taxon>
        <taxon>Tremellales</taxon>
        <taxon>Cryptococcaceae</taxon>
        <taxon>Kwoniella</taxon>
    </lineage>
</organism>
<feature type="compositionally biased region" description="Low complexity" evidence="1">
    <location>
        <begin position="1"/>
        <end position="16"/>
    </location>
</feature>
<feature type="compositionally biased region" description="Low complexity" evidence="1">
    <location>
        <begin position="234"/>
        <end position="246"/>
    </location>
</feature>
<feature type="compositionally biased region" description="Low complexity" evidence="1">
    <location>
        <begin position="437"/>
        <end position="469"/>
    </location>
</feature>
<protein>
    <submittedName>
        <fullName evidence="3">Uncharacterized protein</fullName>
    </submittedName>
</protein>
<feature type="region of interest" description="Disordered" evidence="1">
    <location>
        <begin position="432"/>
        <end position="478"/>
    </location>
</feature>
<feature type="compositionally biased region" description="Low complexity" evidence="1">
    <location>
        <begin position="28"/>
        <end position="39"/>
    </location>
</feature>
<dbReference type="RefSeq" id="XP_066073351.1">
    <property type="nucleotide sequence ID" value="XM_066217254.1"/>
</dbReference>
<sequence>MSPTSYNSSSNHSPDSLPYPGFPIHNPSSSSSADLSRISYITNSPSTPNADKLFYKPPIPTSQDSSPLTIDTSKRNGRGLSTSKEKEIDGVVVGYEMDKQELANMINPPSAGESSKQTKWKIFKNKSSNNTSSTPNLPSNHGQTIDIPETPPAVPPKTLSYATQTPKSTKTIDGISISSSSVEITELDSRNSHSTEYHHYNHQTLKKALHGRMTSASSHHLISKSSFDNLNAFSPTQSQSQSPYSPNHQNYQPYLNNNVNGNVPHTCSHTPQHSITYPNVSESFDHNYNNTNNTTQNDERNSLVASLAALPWATPPPREPSPIIPISQINQHQHRYSFLANDPTTSADGYGYISNSRRSSMNSIKSLKQEIKILSEQSDSLSGISGMANMGSHHTSSSISKRFCESELTETSKGVIKSNHDRYPSIESAMATKSQYTQNSKSQFTSSSASPSISKSNSKSTQRSKSTRSYNSKRGSTHTIRNGIIQRWEVYNSNHHWEILEGEELKKRENSLNLVQLVGRASMLEYVLKSGKRVSSQSIKQLRSFTPTSSSSSIYSPNIPRPPLPHLQSNSISSTSSKFQQPFVRPSISTRRSSSTRQSRKSSSSKSFRRKLGKKIKRNKSREDIFTEIDSDESFDVNDNYEKIMYSDRHDEVPQLVKEPSSNSQTLKIVNNDGKDRFGNDDTGIIVFPEEISNNNNDSQNQLKLNKNKNGKFNSLPQQDNNGGGRCIPSNWNLSPSKQDQYEKSRNHTQDQMKAQNQDNDRDHNDDRGDEEEVSRYYPQSPHLGHRSPNWRNRQSVLSYIETGQWENDKQKRNLMFKIVLIGGLIVILIIGLLVGLLTRRKS</sequence>
<feature type="region of interest" description="Disordered" evidence="1">
    <location>
        <begin position="1"/>
        <end position="85"/>
    </location>
</feature>
<feature type="region of interest" description="Disordered" evidence="1">
    <location>
        <begin position="230"/>
        <end position="249"/>
    </location>
</feature>
<keyword evidence="4" id="KW-1185">Reference proteome</keyword>
<feature type="region of interest" description="Disordered" evidence="1">
    <location>
        <begin position="650"/>
        <end position="790"/>
    </location>
</feature>
<feature type="compositionally biased region" description="Basic and acidic residues" evidence="1">
    <location>
        <begin position="740"/>
        <end position="751"/>
    </location>
</feature>
<reference evidence="3 4" key="1">
    <citation type="submission" date="2024-01" db="EMBL/GenBank/DDBJ databases">
        <title>Comparative genomics of Cryptococcus and Kwoniella reveals pathogenesis evolution and contrasting modes of karyotype evolution via chromosome fusion or intercentromeric recombination.</title>
        <authorList>
            <person name="Coelho M.A."/>
            <person name="David-Palma M."/>
            <person name="Shea T."/>
            <person name="Bowers K."/>
            <person name="McGinley-Smith S."/>
            <person name="Mohammad A.W."/>
            <person name="Gnirke A."/>
            <person name="Yurkov A.M."/>
            <person name="Nowrousian M."/>
            <person name="Sun S."/>
            <person name="Cuomo C.A."/>
            <person name="Heitman J."/>
        </authorList>
    </citation>
    <scope>NUCLEOTIDE SEQUENCE [LARGE SCALE GENOMIC DNA]</scope>
    <source>
        <strain evidence="3 4">CBS 6074</strain>
    </source>
</reference>
<feature type="compositionally biased region" description="Low complexity" evidence="1">
    <location>
        <begin position="126"/>
        <end position="140"/>
    </location>
</feature>
<feature type="compositionally biased region" description="Low complexity" evidence="1">
    <location>
        <begin position="693"/>
        <end position="705"/>
    </location>
</feature>
<accession>A0AAX4JNY8</accession>
<feature type="region of interest" description="Disordered" evidence="1">
    <location>
        <begin position="126"/>
        <end position="145"/>
    </location>
</feature>
<proteinExistence type="predicted"/>
<evidence type="ECO:0000256" key="2">
    <source>
        <dbReference type="SAM" id="Phobius"/>
    </source>
</evidence>
<dbReference type="AlphaFoldDB" id="A0AAX4JNY8"/>
<feature type="compositionally biased region" description="Polar residues" evidence="1">
    <location>
        <begin position="567"/>
        <end position="580"/>
    </location>
</feature>
<feature type="compositionally biased region" description="Polar residues" evidence="1">
    <location>
        <begin position="61"/>
        <end position="71"/>
    </location>
</feature>
<feature type="compositionally biased region" description="Polar residues" evidence="1">
    <location>
        <begin position="660"/>
        <end position="669"/>
    </location>
</feature>
<dbReference type="EMBL" id="CP144099">
    <property type="protein sequence ID" value="WWC86588.1"/>
    <property type="molecule type" value="Genomic_DNA"/>
</dbReference>
<feature type="compositionally biased region" description="Polar residues" evidence="1">
    <location>
        <begin position="40"/>
        <end position="49"/>
    </location>
</feature>
<dbReference type="GeneID" id="91092137"/>
<keyword evidence="2" id="KW-1133">Transmembrane helix</keyword>
<feature type="transmembrane region" description="Helical" evidence="2">
    <location>
        <begin position="815"/>
        <end position="838"/>
    </location>
</feature>
<evidence type="ECO:0000256" key="1">
    <source>
        <dbReference type="SAM" id="MobiDB-lite"/>
    </source>
</evidence>
<evidence type="ECO:0000313" key="4">
    <source>
        <dbReference type="Proteomes" id="UP001355207"/>
    </source>
</evidence>
<gene>
    <name evidence="3" type="ORF">L201_001465</name>
</gene>
<feature type="compositionally biased region" description="Low complexity" evidence="1">
    <location>
        <begin position="546"/>
        <end position="558"/>
    </location>
</feature>
<feature type="compositionally biased region" description="Basic residues" evidence="1">
    <location>
        <begin position="607"/>
        <end position="619"/>
    </location>
</feature>
<feature type="compositionally biased region" description="Polar residues" evidence="1">
    <location>
        <begin position="730"/>
        <end position="739"/>
    </location>
</feature>
<dbReference type="Proteomes" id="UP001355207">
    <property type="component" value="Chromosome 2"/>
</dbReference>
<feature type="compositionally biased region" description="Low complexity" evidence="1">
    <location>
        <begin position="585"/>
        <end position="606"/>
    </location>
</feature>
<evidence type="ECO:0000313" key="3">
    <source>
        <dbReference type="EMBL" id="WWC86588.1"/>
    </source>
</evidence>
<name>A0AAX4JNY8_9TREE</name>
<keyword evidence="2" id="KW-0472">Membrane</keyword>
<feature type="region of interest" description="Disordered" evidence="1">
    <location>
        <begin position="546"/>
        <end position="619"/>
    </location>
</feature>